<evidence type="ECO:0000313" key="1">
    <source>
        <dbReference type="EMBL" id="TJY43468.1"/>
    </source>
</evidence>
<proteinExistence type="predicted"/>
<organism evidence="1 2">
    <name type="scientific">Cohnella pontilimi</name>
    <dbReference type="NCBI Taxonomy" id="2564100"/>
    <lineage>
        <taxon>Bacteria</taxon>
        <taxon>Bacillati</taxon>
        <taxon>Bacillota</taxon>
        <taxon>Bacilli</taxon>
        <taxon>Bacillales</taxon>
        <taxon>Paenibacillaceae</taxon>
        <taxon>Cohnella</taxon>
    </lineage>
</organism>
<dbReference type="EMBL" id="SUPK01000002">
    <property type="protein sequence ID" value="TJY43468.1"/>
    <property type="molecule type" value="Genomic_DNA"/>
</dbReference>
<dbReference type="InterPro" id="IPR034660">
    <property type="entry name" value="DinB/YfiT-like"/>
</dbReference>
<reference evidence="1 2" key="1">
    <citation type="submission" date="2019-04" db="EMBL/GenBank/DDBJ databases">
        <title>Cohnella sp. nov., isolated from soil.</title>
        <authorList>
            <person name="Kim W."/>
        </authorList>
    </citation>
    <scope>NUCLEOTIDE SEQUENCE [LARGE SCALE GENOMIC DNA]</scope>
    <source>
        <strain evidence="1 2">CAU 1483</strain>
    </source>
</reference>
<keyword evidence="2" id="KW-1185">Reference proteome</keyword>
<gene>
    <name evidence="1" type="ORF">E5161_06195</name>
</gene>
<protein>
    <submittedName>
        <fullName evidence="1">DUF1572 domain-containing protein</fullName>
    </submittedName>
</protein>
<dbReference type="SUPFAM" id="SSF109854">
    <property type="entry name" value="DinB/YfiT-like putative metalloenzymes"/>
    <property type="match status" value="1"/>
</dbReference>
<dbReference type="Pfam" id="PF07609">
    <property type="entry name" value="DUF1572"/>
    <property type="match status" value="1"/>
</dbReference>
<dbReference type="OrthoDB" id="68731at2"/>
<dbReference type="InterPro" id="IPR011466">
    <property type="entry name" value="DUF1572"/>
</dbReference>
<sequence>MSYDLYENLARHTLETVLYDFRAMKKLGDGALAQLDDESIGWAPDSESNSASVIVKHLAGNMISRWTDFLNSDGEKPYRNRDHEFVDDVADLEALRALWENGWSVVFGALEPLAPEDLMREVTIRGQPHTVLQAIHRQISHYAYHTGQLVYVAKARKSADWRTLSIPKGGSVGFNERMNEQFGK</sequence>
<dbReference type="AlphaFoldDB" id="A0A4U0FF63"/>
<evidence type="ECO:0000313" key="2">
    <source>
        <dbReference type="Proteomes" id="UP000309673"/>
    </source>
</evidence>
<accession>A0A4U0FF63</accession>
<name>A0A4U0FF63_9BACL</name>
<dbReference type="Gene3D" id="1.20.120.450">
    <property type="entry name" value="dinb family like domain"/>
    <property type="match status" value="1"/>
</dbReference>
<comment type="caution">
    <text evidence="1">The sequence shown here is derived from an EMBL/GenBank/DDBJ whole genome shotgun (WGS) entry which is preliminary data.</text>
</comment>
<dbReference type="Proteomes" id="UP000309673">
    <property type="component" value="Unassembled WGS sequence"/>
</dbReference>
<dbReference type="RefSeq" id="WP_136776830.1">
    <property type="nucleotide sequence ID" value="NZ_SUPK01000002.1"/>
</dbReference>